<protein>
    <submittedName>
        <fullName evidence="1">Photosynthetic complex assembly protein PuhC</fullName>
    </submittedName>
</protein>
<dbReference type="EMBL" id="SACT01000004">
    <property type="protein sequence ID" value="RVT50801.1"/>
    <property type="molecule type" value="Genomic_DNA"/>
</dbReference>
<evidence type="ECO:0000313" key="2">
    <source>
        <dbReference type="Proteomes" id="UP000288178"/>
    </source>
</evidence>
<gene>
    <name evidence="1" type="ORF">ENE75_13365</name>
</gene>
<dbReference type="RefSeq" id="WP_128198827.1">
    <property type="nucleotide sequence ID" value="NZ_SACT01000004.1"/>
</dbReference>
<dbReference type="OrthoDB" id="8563737at2"/>
<dbReference type="Proteomes" id="UP000288178">
    <property type="component" value="Unassembled WGS sequence"/>
</dbReference>
<reference evidence="1 2" key="1">
    <citation type="submission" date="2019-01" db="EMBL/GenBank/DDBJ databases">
        <authorList>
            <person name="Chen W.-M."/>
        </authorList>
    </citation>
    <scope>NUCLEOTIDE SEQUENCE [LARGE SCALE GENOMIC DNA]</scope>
    <source>
        <strain evidence="1 2">ICH-3</strain>
    </source>
</reference>
<proteinExistence type="predicted"/>
<accession>A0A437JU84</accession>
<dbReference type="AlphaFoldDB" id="A0A437JU84"/>
<comment type="caution">
    <text evidence="1">The sequence shown here is derived from an EMBL/GenBank/DDBJ whole genome shotgun (WGS) entry which is preliminary data.</text>
</comment>
<dbReference type="NCBIfam" id="TIGR03054">
    <property type="entry name" value="photo_alph_chp1"/>
    <property type="match status" value="1"/>
</dbReference>
<name>A0A437JU84_9BURK</name>
<keyword evidence="2" id="KW-1185">Reference proteome</keyword>
<sequence length="150" mass="15553">MATLTTPMSRTPLLALAAVAVLSVAGTAVVRWTSPAPAAEPAATQREAAALQWRTLHFSDTADHGIAIHDAATGTLLDTLHGEQGFVRGVLRAMTRERRIRGVATSSAAFELAVGADGRLTLRDPATGLTLDLLAFGPTNAGAFARLLGL</sequence>
<organism evidence="1 2">
    <name type="scientific">Rubrivivax albus</name>
    <dbReference type="NCBI Taxonomy" id="2499835"/>
    <lineage>
        <taxon>Bacteria</taxon>
        <taxon>Pseudomonadati</taxon>
        <taxon>Pseudomonadota</taxon>
        <taxon>Betaproteobacteria</taxon>
        <taxon>Burkholderiales</taxon>
        <taxon>Sphaerotilaceae</taxon>
        <taxon>Rubrivivax</taxon>
    </lineage>
</organism>
<dbReference type="InterPro" id="IPR017495">
    <property type="entry name" value="PuhC"/>
</dbReference>
<evidence type="ECO:0000313" key="1">
    <source>
        <dbReference type="EMBL" id="RVT50801.1"/>
    </source>
</evidence>